<protein>
    <recommendedName>
        <fullName evidence="3">Ubiquitin-like domain-containing protein</fullName>
    </recommendedName>
</protein>
<accession>G0NSS4</accession>
<evidence type="ECO:0008006" key="3">
    <source>
        <dbReference type="Google" id="ProtNLM"/>
    </source>
</evidence>
<evidence type="ECO:0000313" key="2">
    <source>
        <dbReference type="Proteomes" id="UP000008068"/>
    </source>
</evidence>
<dbReference type="EMBL" id="GL379940">
    <property type="protein sequence ID" value="EGT36937.1"/>
    <property type="molecule type" value="Genomic_DNA"/>
</dbReference>
<reference evidence="2" key="1">
    <citation type="submission" date="2011-07" db="EMBL/GenBank/DDBJ databases">
        <authorList>
            <consortium name="Caenorhabditis brenneri Sequencing and Analysis Consortium"/>
            <person name="Wilson R.K."/>
        </authorList>
    </citation>
    <scope>NUCLEOTIDE SEQUENCE [LARGE SCALE GENOMIC DNA]</scope>
    <source>
        <strain evidence="2">PB2801</strain>
    </source>
</reference>
<gene>
    <name evidence="1" type="ORF">CAEBREN_04258</name>
</gene>
<dbReference type="HOGENOM" id="CLU_2742302_0_0_1"/>
<name>G0NSS4_CAEBE</name>
<organism evidence="2">
    <name type="scientific">Caenorhabditis brenneri</name>
    <name type="common">Nematode worm</name>
    <dbReference type="NCBI Taxonomy" id="135651"/>
    <lineage>
        <taxon>Eukaryota</taxon>
        <taxon>Metazoa</taxon>
        <taxon>Ecdysozoa</taxon>
        <taxon>Nematoda</taxon>
        <taxon>Chromadorea</taxon>
        <taxon>Rhabditida</taxon>
        <taxon>Rhabditina</taxon>
        <taxon>Rhabditomorpha</taxon>
        <taxon>Rhabditoidea</taxon>
        <taxon>Rhabditidae</taxon>
        <taxon>Peloderinae</taxon>
        <taxon>Caenorhabditis</taxon>
    </lineage>
</organism>
<keyword evidence="2" id="KW-1185">Reference proteome</keyword>
<dbReference type="AlphaFoldDB" id="G0NSS4"/>
<sequence>MKRTDTVLDLKKIVDKRIGVNAENLCCFVGGNFMRYSKKLILDCYDVQQTEITENCVVQVMQGNPDTPTTC</sequence>
<dbReference type="Proteomes" id="UP000008068">
    <property type="component" value="Unassembled WGS sequence"/>
</dbReference>
<evidence type="ECO:0000313" key="1">
    <source>
        <dbReference type="EMBL" id="EGT36937.1"/>
    </source>
</evidence>
<dbReference type="InParanoid" id="G0NSS4"/>
<dbReference type="InterPro" id="IPR029071">
    <property type="entry name" value="Ubiquitin-like_domsf"/>
</dbReference>
<proteinExistence type="predicted"/>
<dbReference type="SUPFAM" id="SSF54236">
    <property type="entry name" value="Ubiquitin-like"/>
    <property type="match status" value="1"/>
</dbReference>